<evidence type="ECO:0000313" key="2">
    <source>
        <dbReference type="EMBL" id="KAK3362510.1"/>
    </source>
</evidence>
<dbReference type="AlphaFoldDB" id="A0AAJ0HTB7"/>
<dbReference type="Proteomes" id="UP001275084">
    <property type="component" value="Unassembled WGS sequence"/>
</dbReference>
<sequence length="157" mass="17656">MGECLGPRIDFHDSRDTDFLAPTRDHPPPPPPPTGAVRLGNLTKSPRTPEYPLNNLHSPTLQLLLASSHRTHEVNAYRSLSSTPSIHPTIWALFLASVLGPRHRPLRQLHHHLGRRLLHPHPINPRHHPLAVQHPRHLHQARGPGRHPPLELPAEPV</sequence>
<dbReference type="EMBL" id="JAUIQD010000001">
    <property type="protein sequence ID" value="KAK3362510.1"/>
    <property type="molecule type" value="Genomic_DNA"/>
</dbReference>
<gene>
    <name evidence="2" type="ORF">B0T25DRAFT_7862</name>
</gene>
<feature type="region of interest" description="Disordered" evidence="1">
    <location>
        <begin position="1"/>
        <end position="37"/>
    </location>
</feature>
<proteinExistence type="predicted"/>
<organism evidence="2 3">
    <name type="scientific">Lasiosphaeria hispida</name>
    <dbReference type="NCBI Taxonomy" id="260671"/>
    <lineage>
        <taxon>Eukaryota</taxon>
        <taxon>Fungi</taxon>
        <taxon>Dikarya</taxon>
        <taxon>Ascomycota</taxon>
        <taxon>Pezizomycotina</taxon>
        <taxon>Sordariomycetes</taxon>
        <taxon>Sordariomycetidae</taxon>
        <taxon>Sordariales</taxon>
        <taxon>Lasiosphaeriaceae</taxon>
        <taxon>Lasiosphaeria</taxon>
    </lineage>
</organism>
<evidence type="ECO:0000313" key="3">
    <source>
        <dbReference type="Proteomes" id="UP001275084"/>
    </source>
</evidence>
<reference evidence="2" key="1">
    <citation type="journal article" date="2023" name="Mol. Phylogenet. Evol.">
        <title>Genome-scale phylogeny and comparative genomics of the fungal order Sordariales.</title>
        <authorList>
            <person name="Hensen N."/>
            <person name="Bonometti L."/>
            <person name="Westerberg I."/>
            <person name="Brannstrom I.O."/>
            <person name="Guillou S."/>
            <person name="Cros-Aarteil S."/>
            <person name="Calhoun S."/>
            <person name="Haridas S."/>
            <person name="Kuo A."/>
            <person name="Mondo S."/>
            <person name="Pangilinan J."/>
            <person name="Riley R."/>
            <person name="LaButti K."/>
            <person name="Andreopoulos B."/>
            <person name="Lipzen A."/>
            <person name="Chen C."/>
            <person name="Yan M."/>
            <person name="Daum C."/>
            <person name="Ng V."/>
            <person name="Clum A."/>
            <person name="Steindorff A."/>
            <person name="Ohm R.A."/>
            <person name="Martin F."/>
            <person name="Silar P."/>
            <person name="Natvig D.O."/>
            <person name="Lalanne C."/>
            <person name="Gautier V."/>
            <person name="Ament-Velasquez S.L."/>
            <person name="Kruys A."/>
            <person name="Hutchinson M.I."/>
            <person name="Powell A.J."/>
            <person name="Barry K."/>
            <person name="Miller A.N."/>
            <person name="Grigoriev I.V."/>
            <person name="Debuchy R."/>
            <person name="Gladieux P."/>
            <person name="Hiltunen Thoren M."/>
            <person name="Johannesson H."/>
        </authorList>
    </citation>
    <scope>NUCLEOTIDE SEQUENCE</scope>
    <source>
        <strain evidence="2">CBS 955.72</strain>
    </source>
</reference>
<protein>
    <submittedName>
        <fullName evidence="2">Uncharacterized protein</fullName>
    </submittedName>
</protein>
<name>A0AAJ0HTB7_9PEZI</name>
<reference evidence="2" key="2">
    <citation type="submission" date="2023-06" db="EMBL/GenBank/DDBJ databases">
        <authorList>
            <consortium name="Lawrence Berkeley National Laboratory"/>
            <person name="Haridas S."/>
            <person name="Hensen N."/>
            <person name="Bonometti L."/>
            <person name="Westerberg I."/>
            <person name="Brannstrom I.O."/>
            <person name="Guillou S."/>
            <person name="Cros-Aarteil S."/>
            <person name="Calhoun S."/>
            <person name="Kuo A."/>
            <person name="Mondo S."/>
            <person name="Pangilinan J."/>
            <person name="Riley R."/>
            <person name="Labutti K."/>
            <person name="Andreopoulos B."/>
            <person name="Lipzen A."/>
            <person name="Chen C."/>
            <person name="Yanf M."/>
            <person name="Daum C."/>
            <person name="Ng V."/>
            <person name="Clum A."/>
            <person name="Steindorff A."/>
            <person name="Ohm R."/>
            <person name="Martin F."/>
            <person name="Silar P."/>
            <person name="Natvig D."/>
            <person name="Lalanne C."/>
            <person name="Gautier V."/>
            <person name="Ament-Velasquez S.L."/>
            <person name="Kruys A."/>
            <person name="Hutchinson M.I."/>
            <person name="Powell A.J."/>
            <person name="Barry K."/>
            <person name="Miller A.N."/>
            <person name="Grigoriev I.V."/>
            <person name="Debuchy R."/>
            <person name="Gladieux P."/>
            <person name="Thoren M.H."/>
            <person name="Johannesson H."/>
        </authorList>
    </citation>
    <scope>NUCLEOTIDE SEQUENCE</scope>
    <source>
        <strain evidence="2">CBS 955.72</strain>
    </source>
</reference>
<comment type="caution">
    <text evidence="2">The sequence shown here is derived from an EMBL/GenBank/DDBJ whole genome shotgun (WGS) entry which is preliminary data.</text>
</comment>
<accession>A0AAJ0HTB7</accession>
<feature type="compositionally biased region" description="Basic and acidic residues" evidence="1">
    <location>
        <begin position="9"/>
        <end position="27"/>
    </location>
</feature>
<keyword evidence="3" id="KW-1185">Reference proteome</keyword>
<evidence type="ECO:0000256" key="1">
    <source>
        <dbReference type="SAM" id="MobiDB-lite"/>
    </source>
</evidence>